<reference evidence="2 3" key="1">
    <citation type="submission" date="2016-10" db="EMBL/GenBank/DDBJ databases">
        <authorList>
            <person name="de Groot N.N."/>
        </authorList>
    </citation>
    <scope>NUCLEOTIDE SEQUENCE [LARGE SCALE GENOMIC DNA]</scope>
    <source>
        <strain evidence="2 3">DSM 26424</strain>
    </source>
</reference>
<keyword evidence="3" id="KW-1185">Reference proteome</keyword>
<accession>A0A1G8MQW3</accession>
<dbReference type="EMBL" id="FNEJ01000008">
    <property type="protein sequence ID" value="SDI70439.1"/>
    <property type="molecule type" value="Genomic_DNA"/>
</dbReference>
<gene>
    <name evidence="2" type="ORF">SAMN04487993_1008219</name>
</gene>
<protein>
    <submittedName>
        <fullName evidence="2">Uncharacterized protein</fullName>
    </submittedName>
</protein>
<dbReference type="OrthoDB" id="9974739at2"/>
<evidence type="ECO:0000313" key="3">
    <source>
        <dbReference type="Proteomes" id="UP000199093"/>
    </source>
</evidence>
<feature type="region of interest" description="Disordered" evidence="1">
    <location>
        <begin position="198"/>
        <end position="255"/>
    </location>
</feature>
<dbReference type="RefSeq" id="WP_089847008.1">
    <property type="nucleotide sequence ID" value="NZ_FNEJ01000008.1"/>
</dbReference>
<name>A0A1G8MQW3_9RHOB</name>
<sequence>MTPQFSRDLTNSDLSSHMGPVGAKSGLNIAFFWTRLRVQSVDPEKNGQLVNRLCVAKQPKGDPKTIVHRYTSPEEASRLWPREYALFTQFEDVPAQGTPLSELPGISRSQILQLELVGLRCVEDLQEISDDQAAQHGMEVSRARKVALKWLATREDGKGVIEAADSETKALAALRTMEQRLARLEQHNIRLQAENDALSRAGGGQSRTSSPQPLPQAEAEDVPYELDDSDGFLAGGDIATGGDDLGDTDPDPLAE</sequence>
<dbReference type="Proteomes" id="UP000199093">
    <property type="component" value="Unassembled WGS sequence"/>
</dbReference>
<organism evidence="2 3">
    <name type="scientific">Salipiger marinus</name>
    <dbReference type="NCBI Taxonomy" id="555512"/>
    <lineage>
        <taxon>Bacteria</taxon>
        <taxon>Pseudomonadati</taxon>
        <taxon>Pseudomonadota</taxon>
        <taxon>Alphaproteobacteria</taxon>
        <taxon>Rhodobacterales</taxon>
        <taxon>Roseobacteraceae</taxon>
        <taxon>Salipiger</taxon>
    </lineage>
</organism>
<feature type="compositionally biased region" description="Acidic residues" evidence="1">
    <location>
        <begin position="244"/>
        <end position="255"/>
    </location>
</feature>
<dbReference type="AlphaFoldDB" id="A0A1G8MQW3"/>
<proteinExistence type="predicted"/>
<dbReference type="STRING" id="555512.SAMN04487993_1008219"/>
<evidence type="ECO:0000313" key="2">
    <source>
        <dbReference type="EMBL" id="SDI70439.1"/>
    </source>
</evidence>
<evidence type="ECO:0000256" key="1">
    <source>
        <dbReference type="SAM" id="MobiDB-lite"/>
    </source>
</evidence>
<feature type="compositionally biased region" description="Acidic residues" evidence="1">
    <location>
        <begin position="218"/>
        <end position="230"/>
    </location>
</feature>